<sequence>MATAGLADRASSGRLWANLCDRQVHHDPGHRGDLESFVAGQQSRIVRELPGIDLAAGNPTQHVVGCRELFALSVLAAGKLDAGPYAVLHPMLDRVLSTPALL</sequence>
<accession>A5TY92</accession>
<dbReference type="EMBL" id="CP000611">
    <property type="protein sequence ID" value="ABQ71742.1"/>
    <property type="molecule type" value="Genomic_DNA"/>
</dbReference>
<name>A5TY92_MYCTA</name>
<keyword evidence="2" id="KW-1185">Reference proteome</keyword>
<organism evidence="1 2">
    <name type="scientific">Mycobacterium tuberculosis (strain ATCC 25177 / H37Ra)</name>
    <dbReference type="NCBI Taxonomy" id="419947"/>
    <lineage>
        <taxon>Bacteria</taxon>
        <taxon>Bacillati</taxon>
        <taxon>Actinomycetota</taxon>
        <taxon>Actinomycetes</taxon>
        <taxon>Mycobacteriales</taxon>
        <taxon>Mycobacteriaceae</taxon>
        <taxon>Mycobacterium</taxon>
        <taxon>Mycobacterium tuberculosis complex</taxon>
    </lineage>
</organism>
<dbReference type="Proteomes" id="UP000001988">
    <property type="component" value="Chromosome"/>
</dbReference>
<evidence type="ECO:0000313" key="1">
    <source>
        <dbReference type="EMBL" id="ABQ71742.1"/>
    </source>
</evidence>
<proteinExistence type="predicted"/>
<dbReference type="HOGENOM" id="CLU_2274280_0_0_11"/>
<evidence type="ECO:0000313" key="2">
    <source>
        <dbReference type="Proteomes" id="UP000001988"/>
    </source>
</evidence>
<protein>
    <submittedName>
        <fullName evidence="1">Uncharacterized protein</fullName>
    </submittedName>
</protein>
<reference evidence="1 2" key="1">
    <citation type="journal article" date="2008" name="PLoS ONE">
        <title>Genetic basis of virulence attenuation revealed by comparative genomic analysis of Mycobacterium tuberculosis strain H37Ra versus H37Rv.</title>
        <authorList>
            <person name="Zheng H."/>
            <person name="Lu L."/>
            <person name="Wang B."/>
            <person name="Pu S."/>
            <person name="Zhang X."/>
            <person name="Zhu G."/>
            <person name="Shi W."/>
            <person name="Zhang L."/>
            <person name="Wang H."/>
            <person name="Wang S."/>
            <person name="Zhao G."/>
            <person name="Zhang Y."/>
        </authorList>
    </citation>
    <scope>NUCLEOTIDE SEQUENCE [LARGE SCALE GENOMIC DNA]</scope>
    <source>
        <strain evidence="2">ATCC 25177 / H37Ra</strain>
    </source>
</reference>
<dbReference type="KEGG" id="mra:MRA_0024"/>
<dbReference type="AlphaFoldDB" id="A5TY92"/>
<gene>
    <name evidence="1" type="ordered locus">MRA_0024</name>
</gene>